<dbReference type="InterPro" id="IPR029045">
    <property type="entry name" value="ClpP/crotonase-like_dom_sf"/>
</dbReference>
<comment type="caution">
    <text evidence="2">The sequence shown here is derived from an EMBL/GenBank/DDBJ whole genome shotgun (WGS) entry which is preliminary data.</text>
</comment>
<dbReference type="GO" id="GO:0016853">
    <property type="term" value="F:isomerase activity"/>
    <property type="evidence" value="ECO:0007669"/>
    <property type="project" value="UniProtKB-KW"/>
</dbReference>
<dbReference type="InterPro" id="IPR051683">
    <property type="entry name" value="Enoyl-CoA_Hydratase/Isomerase"/>
</dbReference>
<dbReference type="Proteomes" id="UP000460715">
    <property type="component" value="Unassembled WGS sequence"/>
</dbReference>
<evidence type="ECO:0000313" key="3">
    <source>
        <dbReference type="Proteomes" id="UP000460715"/>
    </source>
</evidence>
<evidence type="ECO:0000313" key="2">
    <source>
        <dbReference type="EMBL" id="MXP65315.1"/>
    </source>
</evidence>
<sequence>MIRAETRGRLRLLVLARPEKRNAIDTALAESLIAGLRAAEEDSGIAAIVLAAEGPGFCAGADLAEMRALAADPAARAARAALSEAILLAPGRTAKPVVAAVQGAALGAGAALALCCDQMLMAEGASLGFPEATHGMLPALMAPVLLRHLAPRKVFSLLASGRALPAAEVAALGLCPTPVPAAALLERAAALAEGLATLPPPAMLALKQLCAAGPQPLPEGFARARAAREALA</sequence>
<dbReference type="PANTHER" id="PTHR42964:SF1">
    <property type="entry name" value="POLYKETIDE BIOSYNTHESIS ENOYL-COA HYDRATASE PKSH-RELATED"/>
    <property type="match status" value="1"/>
</dbReference>
<evidence type="ECO:0000256" key="1">
    <source>
        <dbReference type="ARBA" id="ARBA00005254"/>
    </source>
</evidence>
<proteinExistence type="inferred from homology"/>
<keyword evidence="2" id="KW-0413">Isomerase</keyword>
<keyword evidence="3" id="KW-1185">Reference proteome</keyword>
<dbReference type="Pfam" id="PF00378">
    <property type="entry name" value="ECH_1"/>
    <property type="match status" value="1"/>
</dbReference>
<dbReference type="OrthoDB" id="9775794at2"/>
<dbReference type="RefSeq" id="WP_160938725.1">
    <property type="nucleotide sequence ID" value="NZ_SNVJ01000020.1"/>
</dbReference>
<name>A0A845BEE0_9PROT</name>
<dbReference type="Gene3D" id="3.90.226.10">
    <property type="entry name" value="2-enoyl-CoA Hydratase, Chain A, domain 1"/>
    <property type="match status" value="1"/>
</dbReference>
<dbReference type="InterPro" id="IPR001753">
    <property type="entry name" value="Enoyl-CoA_hydra/iso"/>
</dbReference>
<dbReference type="SUPFAM" id="SSF52096">
    <property type="entry name" value="ClpP/crotonase"/>
    <property type="match status" value="1"/>
</dbReference>
<dbReference type="EMBL" id="SNVJ01000020">
    <property type="protein sequence ID" value="MXP65315.1"/>
    <property type="molecule type" value="Genomic_DNA"/>
</dbReference>
<dbReference type="CDD" id="cd06558">
    <property type="entry name" value="crotonase-like"/>
    <property type="match status" value="1"/>
</dbReference>
<dbReference type="AlphaFoldDB" id="A0A845BEE0"/>
<comment type="similarity">
    <text evidence="1">Belongs to the enoyl-CoA hydratase/isomerase family.</text>
</comment>
<organism evidence="2 3">
    <name type="scientific">Teichococcus coralli</name>
    <dbReference type="NCBI Taxonomy" id="2545983"/>
    <lineage>
        <taxon>Bacteria</taxon>
        <taxon>Pseudomonadati</taxon>
        <taxon>Pseudomonadota</taxon>
        <taxon>Alphaproteobacteria</taxon>
        <taxon>Acetobacterales</taxon>
        <taxon>Roseomonadaceae</taxon>
        <taxon>Roseomonas</taxon>
    </lineage>
</organism>
<dbReference type="PANTHER" id="PTHR42964">
    <property type="entry name" value="ENOYL-COA HYDRATASE"/>
    <property type="match status" value="1"/>
</dbReference>
<gene>
    <name evidence="2" type="ORF">E0493_18365</name>
</gene>
<accession>A0A845BEE0</accession>
<protein>
    <submittedName>
        <fullName evidence="2">Enoyl-CoA hydratase/isomerase family protein</fullName>
    </submittedName>
</protein>
<reference evidence="2 3" key="1">
    <citation type="submission" date="2019-03" db="EMBL/GenBank/DDBJ databases">
        <title>Roseomonas sp. a novel Roseomonas species isolated from Sea whip Gorgonian.</title>
        <authorList>
            <person name="Li F."/>
            <person name="Pan X."/>
            <person name="Huang S."/>
            <person name="Li Z."/>
            <person name="Meng B."/>
        </authorList>
    </citation>
    <scope>NUCLEOTIDE SEQUENCE [LARGE SCALE GENOMIC DNA]</scope>
    <source>
        <strain evidence="2 3">M0104</strain>
    </source>
</reference>